<dbReference type="Pfam" id="PF00560">
    <property type="entry name" value="LRR_1"/>
    <property type="match status" value="5"/>
</dbReference>
<evidence type="ECO:0000256" key="11">
    <source>
        <dbReference type="SAM" id="SignalP"/>
    </source>
</evidence>
<evidence type="ECO:0000256" key="8">
    <source>
        <dbReference type="ARBA" id="ARBA00022989"/>
    </source>
</evidence>
<organism evidence="14 15">
    <name type="scientific">Centaurea solstitialis</name>
    <name type="common">yellow star-thistle</name>
    <dbReference type="NCBI Taxonomy" id="347529"/>
    <lineage>
        <taxon>Eukaryota</taxon>
        <taxon>Viridiplantae</taxon>
        <taxon>Streptophyta</taxon>
        <taxon>Embryophyta</taxon>
        <taxon>Tracheophyta</taxon>
        <taxon>Spermatophyta</taxon>
        <taxon>Magnoliopsida</taxon>
        <taxon>eudicotyledons</taxon>
        <taxon>Gunneridae</taxon>
        <taxon>Pentapetalae</taxon>
        <taxon>asterids</taxon>
        <taxon>campanulids</taxon>
        <taxon>Asterales</taxon>
        <taxon>Asteraceae</taxon>
        <taxon>Carduoideae</taxon>
        <taxon>Cardueae</taxon>
        <taxon>Centaureinae</taxon>
        <taxon>Centaurea</taxon>
    </lineage>
</organism>
<dbReference type="SUPFAM" id="SSF52058">
    <property type="entry name" value="L domain-like"/>
    <property type="match status" value="2"/>
</dbReference>
<dbReference type="GO" id="GO:0005886">
    <property type="term" value="C:plasma membrane"/>
    <property type="evidence" value="ECO:0007669"/>
    <property type="project" value="UniProtKB-SubCell"/>
</dbReference>
<keyword evidence="9" id="KW-0472">Membrane</keyword>
<comment type="similarity">
    <text evidence="2">Belongs to the RLP family.</text>
</comment>
<keyword evidence="3" id="KW-1003">Cell membrane</keyword>
<gene>
    <name evidence="14" type="ORF">OSB04_026918</name>
</gene>
<keyword evidence="6 11" id="KW-0732">Signal</keyword>
<dbReference type="InterPro" id="IPR013210">
    <property type="entry name" value="LRR_N_plant-typ"/>
</dbReference>
<evidence type="ECO:0000313" key="15">
    <source>
        <dbReference type="Proteomes" id="UP001172457"/>
    </source>
</evidence>
<evidence type="ECO:0000256" key="7">
    <source>
        <dbReference type="ARBA" id="ARBA00022737"/>
    </source>
</evidence>
<evidence type="ECO:0000256" key="6">
    <source>
        <dbReference type="ARBA" id="ARBA00022729"/>
    </source>
</evidence>
<evidence type="ECO:0008006" key="16">
    <source>
        <dbReference type="Google" id="ProtNLM"/>
    </source>
</evidence>
<dbReference type="InterPro" id="IPR055414">
    <property type="entry name" value="LRR_R13L4/SHOC2-like"/>
</dbReference>
<accession>A0AA38VW49</accession>
<dbReference type="Pfam" id="PF23598">
    <property type="entry name" value="LRR_14"/>
    <property type="match status" value="1"/>
</dbReference>
<dbReference type="InterPro" id="IPR003591">
    <property type="entry name" value="Leu-rich_rpt_typical-subtyp"/>
</dbReference>
<comment type="caution">
    <text evidence="14">The sequence shown here is derived from an EMBL/GenBank/DDBJ whole genome shotgun (WGS) entry which is preliminary data.</text>
</comment>
<dbReference type="PRINTS" id="PR00019">
    <property type="entry name" value="LEURICHRPT"/>
</dbReference>
<evidence type="ECO:0000313" key="14">
    <source>
        <dbReference type="EMBL" id="KAJ9540412.1"/>
    </source>
</evidence>
<dbReference type="Gene3D" id="3.80.10.10">
    <property type="entry name" value="Ribonuclease Inhibitor"/>
    <property type="match status" value="4"/>
</dbReference>
<evidence type="ECO:0000259" key="13">
    <source>
        <dbReference type="Pfam" id="PF23598"/>
    </source>
</evidence>
<dbReference type="InterPro" id="IPR046956">
    <property type="entry name" value="RLP23-like"/>
</dbReference>
<comment type="subcellular location">
    <subcellularLocation>
        <location evidence="1">Cell membrane</location>
        <topology evidence="1">Single-pass type I membrane protein</topology>
    </subcellularLocation>
</comment>
<reference evidence="14" key="1">
    <citation type="submission" date="2023-03" db="EMBL/GenBank/DDBJ databases">
        <title>Chromosome-scale reference genome and RAD-based genetic map of yellow starthistle (Centaurea solstitialis) reveal putative structural variation and QTLs associated with invader traits.</title>
        <authorList>
            <person name="Reatini B."/>
            <person name="Cang F.A."/>
            <person name="Jiang Q."/>
            <person name="Mckibben M.T.W."/>
            <person name="Barker M.S."/>
            <person name="Rieseberg L.H."/>
            <person name="Dlugosch K.M."/>
        </authorList>
    </citation>
    <scope>NUCLEOTIDE SEQUENCE</scope>
    <source>
        <strain evidence="14">CAN-66</strain>
        <tissue evidence="14">Leaf</tissue>
    </source>
</reference>
<keyword evidence="4" id="KW-0433">Leucine-rich repeat</keyword>
<name>A0AA38VW49_9ASTR</name>
<dbReference type="Pfam" id="PF08263">
    <property type="entry name" value="LRRNT_2"/>
    <property type="match status" value="1"/>
</dbReference>
<feature type="signal peptide" evidence="11">
    <location>
        <begin position="1"/>
        <end position="18"/>
    </location>
</feature>
<dbReference type="GO" id="GO:0051707">
    <property type="term" value="P:response to other organism"/>
    <property type="evidence" value="ECO:0007669"/>
    <property type="project" value="UniProtKB-ARBA"/>
</dbReference>
<dbReference type="PANTHER" id="PTHR48063">
    <property type="entry name" value="LRR RECEPTOR-LIKE KINASE"/>
    <property type="match status" value="1"/>
</dbReference>
<evidence type="ECO:0000256" key="5">
    <source>
        <dbReference type="ARBA" id="ARBA00022692"/>
    </source>
</evidence>
<evidence type="ECO:0000256" key="2">
    <source>
        <dbReference type="ARBA" id="ARBA00009592"/>
    </source>
</evidence>
<evidence type="ECO:0000259" key="12">
    <source>
        <dbReference type="Pfam" id="PF08263"/>
    </source>
</evidence>
<keyword evidence="7" id="KW-0677">Repeat</keyword>
<dbReference type="PANTHER" id="PTHR48063:SF103">
    <property type="entry name" value="LEUCINE-RICH RECEPTOR-LIKE KINASE FAMILY PROTEIN"/>
    <property type="match status" value="1"/>
</dbReference>
<evidence type="ECO:0000256" key="3">
    <source>
        <dbReference type="ARBA" id="ARBA00022475"/>
    </source>
</evidence>
<dbReference type="Proteomes" id="UP001172457">
    <property type="component" value="Chromosome 7"/>
</dbReference>
<dbReference type="GO" id="GO:0006952">
    <property type="term" value="P:defense response"/>
    <property type="evidence" value="ECO:0007669"/>
    <property type="project" value="UniProtKB-ARBA"/>
</dbReference>
<keyword evidence="8" id="KW-1133">Transmembrane helix</keyword>
<dbReference type="SMART" id="SM00369">
    <property type="entry name" value="LRR_TYP"/>
    <property type="match status" value="6"/>
</dbReference>
<keyword evidence="15" id="KW-1185">Reference proteome</keyword>
<evidence type="ECO:0000256" key="10">
    <source>
        <dbReference type="ARBA" id="ARBA00023180"/>
    </source>
</evidence>
<feature type="domain" description="Disease resistance R13L4/SHOC-2-like LRR" evidence="13">
    <location>
        <begin position="103"/>
        <end position="315"/>
    </location>
</feature>
<evidence type="ECO:0000256" key="1">
    <source>
        <dbReference type="ARBA" id="ARBA00004251"/>
    </source>
</evidence>
<evidence type="ECO:0000256" key="4">
    <source>
        <dbReference type="ARBA" id="ARBA00022614"/>
    </source>
</evidence>
<feature type="chain" id="PRO_5041337375" description="Leucine-rich repeat-containing N-terminal plant-type domain-containing protein" evidence="11">
    <location>
        <begin position="19"/>
        <end position="801"/>
    </location>
</feature>
<dbReference type="InterPro" id="IPR032675">
    <property type="entry name" value="LRR_dom_sf"/>
</dbReference>
<dbReference type="FunFam" id="3.80.10.10:FF:001362">
    <property type="entry name" value="Lrr receptor-like serinethreonine-protein kinase gso2"/>
    <property type="match status" value="1"/>
</dbReference>
<dbReference type="InterPro" id="IPR001611">
    <property type="entry name" value="Leu-rich_rpt"/>
</dbReference>
<keyword evidence="10" id="KW-0325">Glycoprotein</keyword>
<dbReference type="PROSITE" id="PS51450">
    <property type="entry name" value="LRR"/>
    <property type="match status" value="3"/>
</dbReference>
<dbReference type="EMBL" id="JARYMX010000007">
    <property type="protein sequence ID" value="KAJ9540412.1"/>
    <property type="molecule type" value="Genomic_DNA"/>
</dbReference>
<proteinExistence type="inferred from homology"/>
<protein>
    <recommendedName>
        <fullName evidence="16">Leucine-rich repeat-containing N-terminal plant-type domain-containing protein</fullName>
    </recommendedName>
</protein>
<evidence type="ECO:0000256" key="9">
    <source>
        <dbReference type="ARBA" id="ARBA00023136"/>
    </source>
</evidence>
<dbReference type="AlphaFoldDB" id="A0AA38VW49"/>
<feature type="domain" description="Leucine-rich repeat-containing N-terminal plant-type" evidence="12">
    <location>
        <begin position="39"/>
        <end position="80"/>
    </location>
</feature>
<dbReference type="FunFam" id="3.80.10.10:FF:000041">
    <property type="entry name" value="LRR receptor-like serine/threonine-protein kinase ERECTA"/>
    <property type="match status" value="2"/>
</dbReference>
<sequence length="801" mass="88275">MLVLLLSFLLCMGCFVSCDNTPGLKQDANTSITESTCPETEREALLFFKANLVDINNNLHDWGSQEEQRDCCRWTGVYCNYTTSHVITLDLSSLSDGLSGKISPYLPVLHQLQYLDLSGIDFQFNPIPSFLGSLPNLRHLDISASNLSGRIPFPFGDLTSLTYLDLSKNHLNGSLPNFSGYSSLTKLSLAHNFFNGSIPDFIGCRSLQELDLSSNRLSGNLPKSVGQLSNLEYLDVSFNNFSSIISDVHFLNLTQLTYLDISLAFELSSHGSIPSQLETIKLQSCKLGPNIDGIPAWFWNLPSGLKFLDLSSNELKGMLPNTTSNFDGYPGMDLSYNQLEGRIPLLPSKLSSINLSGNRLSGNLFFLCEIDEELTFLDLSNNLLSGRLPDCWLRFQKRMVVLNLSNNTLSGEIPSSLGFLSQLEALYLRSNAFVGELPISLSNCTKLRFVDFGVNNLSGIIPTWIGERLSNLSFLVLRSNSFYGRLPSQLCWLNNLQVLHLSKNGFSGNIPRCFGNFTAMANITMGGDITNHSYYSFYLHKRNPVSTNPYSQAALLLDVVGSTGGSYAAAEGPYYKLTAAGSYVDIDIYEEAVFLDSVLVAWKGKEPLIFQTTLSGKLPNEITSLHGLVSLNLSINKLQGELPKHMGQLKSLDALDLSGNEFSGNIPSSLSEISSLGYLNLSNNKLSGRIPTGPQLQLFDCSSYIGNPYLYGPPLTPGVCGIPPTPVVGKEHNEEEEMMEVSYGSHITLAWLLDLLLDFGGFVLHIFQPPIQTFPICFFGSHQRLDIRDSCFALSKTSKNL</sequence>
<keyword evidence="5" id="KW-0812">Transmembrane</keyword>